<gene>
    <name evidence="2" type="ORF">QO011_008086</name>
</gene>
<keyword evidence="3" id="KW-1185">Reference proteome</keyword>
<organism evidence="2 3">
    <name type="scientific">Labrys wisconsinensis</name>
    <dbReference type="NCBI Taxonomy" id="425677"/>
    <lineage>
        <taxon>Bacteria</taxon>
        <taxon>Pseudomonadati</taxon>
        <taxon>Pseudomonadota</taxon>
        <taxon>Alphaproteobacteria</taxon>
        <taxon>Hyphomicrobiales</taxon>
        <taxon>Xanthobacteraceae</taxon>
        <taxon>Labrys</taxon>
    </lineage>
</organism>
<name>A0ABU0JL80_9HYPH</name>
<dbReference type="Gene3D" id="3.40.50.1390">
    <property type="entry name" value="Resolvase, N-terminal catalytic domain"/>
    <property type="match status" value="1"/>
</dbReference>
<dbReference type="Proteomes" id="UP001242480">
    <property type="component" value="Unassembled WGS sequence"/>
</dbReference>
<evidence type="ECO:0000259" key="1">
    <source>
        <dbReference type="SMART" id="SM00857"/>
    </source>
</evidence>
<comment type="caution">
    <text evidence="2">The sequence shown here is derived from an EMBL/GenBank/DDBJ whole genome shotgun (WGS) entry which is preliminary data.</text>
</comment>
<evidence type="ECO:0000313" key="2">
    <source>
        <dbReference type="EMBL" id="MDQ0475044.1"/>
    </source>
</evidence>
<dbReference type="InterPro" id="IPR036162">
    <property type="entry name" value="Resolvase-like_N_sf"/>
</dbReference>
<reference evidence="2 3" key="1">
    <citation type="submission" date="2023-07" db="EMBL/GenBank/DDBJ databases">
        <title>Genomic Encyclopedia of Type Strains, Phase IV (KMG-IV): sequencing the most valuable type-strain genomes for metagenomic binning, comparative biology and taxonomic classification.</title>
        <authorList>
            <person name="Goeker M."/>
        </authorList>
    </citation>
    <scope>NUCLEOTIDE SEQUENCE [LARGE SCALE GENOMIC DNA]</scope>
    <source>
        <strain evidence="2 3">DSM 19619</strain>
    </source>
</reference>
<dbReference type="RefSeq" id="WP_307285690.1">
    <property type="nucleotide sequence ID" value="NZ_JAUSVX010000029.1"/>
</dbReference>
<evidence type="ECO:0000313" key="3">
    <source>
        <dbReference type="Proteomes" id="UP001242480"/>
    </source>
</evidence>
<accession>A0ABU0JL80</accession>
<feature type="domain" description="Resolvase/invertase-type recombinase catalytic" evidence="1">
    <location>
        <begin position="8"/>
        <end position="140"/>
    </location>
</feature>
<dbReference type="SMART" id="SM00857">
    <property type="entry name" value="Resolvase"/>
    <property type="match status" value="1"/>
</dbReference>
<dbReference type="Pfam" id="PF00239">
    <property type="entry name" value="Resolvase"/>
    <property type="match status" value="1"/>
</dbReference>
<proteinExistence type="predicted"/>
<protein>
    <recommendedName>
        <fullName evidence="1">Resolvase/invertase-type recombinase catalytic domain-containing protein</fullName>
    </recommendedName>
</protein>
<sequence>MKQTMHRAVAYIRATTGRKDQFVDIAAQRTAIQRIAAAEELDVVAEHVETAPCEGLGALRHRPRLLAALALARTAGCPILVARLDCLSGDAAVIARLMAGDVRFLVAEFGTEVEPFMARLHQELPERMQELIHDLTRAALVPRD</sequence>
<dbReference type="InterPro" id="IPR006119">
    <property type="entry name" value="Resolv_N"/>
</dbReference>
<dbReference type="EMBL" id="JAUSVX010000029">
    <property type="protein sequence ID" value="MDQ0475044.1"/>
    <property type="molecule type" value="Genomic_DNA"/>
</dbReference>